<dbReference type="Gene3D" id="3.40.50.300">
    <property type="entry name" value="P-loop containing nucleotide triphosphate hydrolases"/>
    <property type="match status" value="1"/>
</dbReference>
<dbReference type="Proteomes" id="UP001501442">
    <property type="component" value="Unassembled WGS sequence"/>
</dbReference>
<dbReference type="InterPro" id="IPR003593">
    <property type="entry name" value="AAA+_ATPase"/>
</dbReference>
<reference evidence="3" key="1">
    <citation type="journal article" date="2019" name="Int. J. Syst. Evol. Microbiol.">
        <title>The Global Catalogue of Microorganisms (GCM) 10K type strain sequencing project: providing services to taxonomists for standard genome sequencing and annotation.</title>
        <authorList>
            <consortium name="The Broad Institute Genomics Platform"/>
            <consortium name="The Broad Institute Genome Sequencing Center for Infectious Disease"/>
            <person name="Wu L."/>
            <person name="Ma J."/>
        </authorList>
    </citation>
    <scope>NUCLEOTIDE SEQUENCE [LARGE SCALE GENOMIC DNA]</scope>
    <source>
        <strain evidence="3">JCM 17939</strain>
    </source>
</reference>
<evidence type="ECO:0000313" key="3">
    <source>
        <dbReference type="Proteomes" id="UP001501442"/>
    </source>
</evidence>
<dbReference type="SMART" id="SM00382">
    <property type="entry name" value="AAA"/>
    <property type="match status" value="1"/>
</dbReference>
<dbReference type="InterPro" id="IPR011990">
    <property type="entry name" value="TPR-like_helical_dom_sf"/>
</dbReference>
<dbReference type="SUPFAM" id="SSF52540">
    <property type="entry name" value="P-loop containing nucleoside triphosphate hydrolases"/>
    <property type="match status" value="1"/>
</dbReference>
<protein>
    <submittedName>
        <fullName evidence="2">LuxR family transcriptional regulator</fullName>
    </submittedName>
</protein>
<evidence type="ECO:0000259" key="1">
    <source>
        <dbReference type="SMART" id="SM00382"/>
    </source>
</evidence>
<name>A0ABP8UIH6_9ACTN</name>
<proteinExistence type="predicted"/>
<dbReference type="PANTHER" id="PTHR47691:SF3">
    <property type="entry name" value="HTH-TYPE TRANSCRIPTIONAL REGULATOR RV0890C-RELATED"/>
    <property type="match status" value="1"/>
</dbReference>
<accession>A0ABP8UIH6</accession>
<dbReference type="Gene3D" id="1.25.40.10">
    <property type="entry name" value="Tetratricopeptide repeat domain"/>
    <property type="match status" value="1"/>
</dbReference>
<comment type="caution">
    <text evidence="2">The sequence shown here is derived from an EMBL/GenBank/DDBJ whole genome shotgun (WGS) entry which is preliminary data.</text>
</comment>
<dbReference type="PANTHER" id="PTHR47691">
    <property type="entry name" value="REGULATOR-RELATED"/>
    <property type="match status" value="1"/>
</dbReference>
<feature type="domain" description="AAA+ ATPase" evidence="1">
    <location>
        <begin position="27"/>
        <end position="197"/>
    </location>
</feature>
<dbReference type="InterPro" id="IPR027417">
    <property type="entry name" value="P-loop_NTPase"/>
</dbReference>
<dbReference type="RefSeq" id="WP_345433658.1">
    <property type="nucleotide sequence ID" value="NZ_BAABHK010000007.1"/>
</dbReference>
<evidence type="ECO:0000313" key="2">
    <source>
        <dbReference type="EMBL" id="GAA4629776.1"/>
    </source>
</evidence>
<dbReference type="Pfam" id="PF13401">
    <property type="entry name" value="AAA_22"/>
    <property type="match status" value="1"/>
</dbReference>
<gene>
    <name evidence="2" type="ORF">GCM10023196_052490</name>
</gene>
<keyword evidence="3" id="KW-1185">Reference proteome</keyword>
<sequence length="700" mass="76786">MDDLPVGGNRFVGRGEELAAAKAALRRGRLLTLTGGPGVGKTRLAAQLALRSGRSFPGGVWFVELAPLRDEEMVADAVAEALRAEETTLGFQKPPTRSVIDAVADHVSDARALLILDNCEHLVGATARLAYTLLRRCDRLRILATSRQTLRVAGEQVLTVGPLPAPDPDDIQPPSAAARSDAVRLFADRAAVALRGFRLTDDNRPVVARLCHRLEGNPLAIELAAVKVRTMPVEQILRRLDGFLGPLAEVSGAGAAHLPSPRSAIDWSHRLCGPEQRTLWRRLAVFHGGFDLGDAEVVCSGRGIGREDVGRIVADLVDMSIVIREPHEHVFLRYRLPEMIREFGAEELVHSSDDAWMRRRHGEHFLRIAERIEGDPMSRHQAGSLAHLHLECANLRVAADHHLSAPGGGASGLLISAVLARYYLAIGLVSKGRFWLDRALDRSSAPDPARARALWTAGWLTLLQGHTTEGLARLGECRDLAREIGDASALRRVAQFTGLAEIFQGHYDRARLLLTEALTDHHAAGDEDGEWLTLYQLALVSTHLEAHEQAIAYGERSLAICRAHDAAWAEAHAMWMTGLANLWCGHIARAGRLLREALGIKHALEDRWGITRCMEALAWTLAPSRPEDAARLLGAAHRVRRSIGSPPDQFPALMDARLRWRTYLADALGPDRFDEIYRDGADRPLDELVARELGEPTAAR</sequence>
<dbReference type="SUPFAM" id="SSF48452">
    <property type="entry name" value="TPR-like"/>
    <property type="match status" value="1"/>
</dbReference>
<dbReference type="EMBL" id="BAABHK010000007">
    <property type="protein sequence ID" value="GAA4629776.1"/>
    <property type="molecule type" value="Genomic_DNA"/>
</dbReference>
<dbReference type="InterPro" id="IPR049945">
    <property type="entry name" value="AAA_22"/>
</dbReference>
<organism evidence="2 3">
    <name type="scientific">Actinoallomurus vinaceus</name>
    <dbReference type="NCBI Taxonomy" id="1080074"/>
    <lineage>
        <taxon>Bacteria</taxon>
        <taxon>Bacillati</taxon>
        <taxon>Actinomycetota</taxon>
        <taxon>Actinomycetes</taxon>
        <taxon>Streptosporangiales</taxon>
        <taxon>Thermomonosporaceae</taxon>
        <taxon>Actinoallomurus</taxon>
    </lineage>
</organism>